<dbReference type="InterPro" id="IPR002328">
    <property type="entry name" value="ADH_Zn_CS"/>
</dbReference>
<comment type="caution">
    <text evidence="8">The sequence shown here is derived from an EMBL/GenBank/DDBJ whole genome shotgun (WGS) entry which is preliminary data.</text>
</comment>
<evidence type="ECO:0000256" key="2">
    <source>
        <dbReference type="ARBA" id="ARBA00008072"/>
    </source>
</evidence>
<dbReference type="Gene3D" id="3.90.180.10">
    <property type="entry name" value="Medium-chain alcohol dehydrogenases, catalytic domain"/>
    <property type="match status" value="1"/>
</dbReference>
<feature type="domain" description="Enoyl reductase (ER)" evidence="7">
    <location>
        <begin position="8"/>
        <end position="343"/>
    </location>
</feature>
<dbReference type="PROSITE" id="PS00059">
    <property type="entry name" value="ADH_ZINC"/>
    <property type="match status" value="1"/>
</dbReference>
<comment type="cofactor">
    <cofactor evidence="1 6">
        <name>Zn(2+)</name>
        <dbReference type="ChEBI" id="CHEBI:29105"/>
    </cofactor>
</comment>
<evidence type="ECO:0000313" key="9">
    <source>
        <dbReference type="Proteomes" id="UP001185927"/>
    </source>
</evidence>
<name>A0ABU4BTQ1_RHOGO</name>
<evidence type="ECO:0000256" key="4">
    <source>
        <dbReference type="ARBA" id="ARBA00022833"/>
    </source>
</evidence>
<evidence type="ECO:0000256" key="6">
    <source>
        <dbReference type="RuleBase" id="RU361277"/>
    </source>
</evidence>
<proteinExistence type="inferred from homology"/>
<dbReference type="InterPro" id="IPR020843">
    <property type="entry name" value="ER"/>
</dbReference>
<dbReference type="CDD" id="cd08233">
    <property type="entry name" value="butanediol_DH_like"/>
    <property type="match status" value="1"/>
</dbReference>
<dbReference type="EMBL" id="JAWLKB010000005">
    <property type="protein sequence ID" value="MDV6267610.1"/>
    <property type="molecule type" value="Genomic_DNA"/>
</dbReference>
<evidence type="ECO:0000259" key="7">
    <source>
        <dbReference type="SMART" id="SM00829"/>
    </source>
</evidence>
<dbReference type="InterPro" id="IPR013149">
    <property type="entry name" value="ADH-like_C"/>
</dbReference>
<evidence type="ECO:0000256" key="1">
    <source>
        <dbReference type="ARBA" id="ARBA00001947"/>
    </source>
</evidence>
<dbReference type="InterPro" id="IPR013154">
    <property type="entry name" value="ADH-like_N"/>
</dbReference>
<keyword evidence="5" id="KW-0560">Oxidoreductase</keyword>
<dbReference type="SUPFAM" id="SSF51735">
    <property type="entry name" value="NAD(P)-binding Rossmann-fold domains"/>
    <property type="match status" value="1"/>
</dbReference>
<dbReference type="SMART" id="SM00829">
    <property type="entry name" value="PKS_ER"/>
    <property type="match status" value="1"/>
</dbReference>
<sequence length="350" mass="36148">MRAAVLYGVDDLRVEDVPEPELREGYVMVEVAFNGICGSDLGLIHAYGISDQPHPLTGACGPQVLGHEFSGIICEIGAGVVDVAVGDRVVVAPNYCCGQCARCRSGLEHLCVMAAFHGINAHGGGLSERTAVPASAVHVLPDSVTLRQGAVIEPLSVALHAVELSGAAVGQFALVLGAGPIGIATALNLRAGGVDRILLSEPSPVRQAVATKMGFDVIDPGIDDLAAAVAQRTDGNGADAVFECAGVAATVESALASVRARGAVVLVATYKEPLQFNPYALMLTEARVMSSLSCSRKEFESVIDRMASGAYPLDHWVECVPLADIVVEGVEAASAGRRMKVLVEVATGGL</sequence>
<gene>
    <name evidence="8" type="ORF">R3Q16_13440</name>
</gene>
<evidence type="ECO:0000256" key="5">
    <source>
        <dbReference type="ARBA" id="ARBA00023002"/>
    </source>
</evidence>
<dbReference type="InterPro" id="IPR011032">
    <property type="entry name" value="GroES-like_sf"/>
</dbReference>
<organism evidence="8 9">
    <name type="scientific">Rhodococcus globerulus</name>
    <dbReference type="NCBI Taxonomy" id="33008"/>
    <lineage>
        <taxon>Bacteria</taxon>
        <taxon>Bacillati</taxon>
        <taxon>Actinomycetota</taxon>
        <taxon>Actinomycetes</taxon>
        <taxon>Mycobacteriales</taxon>
        <taxon>Nocardiaceae</taxon>
        <taxon>Rhodococcus</taxon>
    </lineage>
</organism>
<keyword evidence="9" id="KW-1185">Reference proteome</keyword>
<dbReference type="PANTHER" id="PTHR43161:SF23">
    <property type="entry name" value="(R,R)-BUTANEDIOL DEHYDROGENASE-RELATED"/>
    <property type="match status" value="1"/>
</dbReference>
<evidence type="ECO:0000313" key="8">
    <source>
        <dbReference type="EMBL" id="MDV6267610.1"/>
    </source>
</evidence>
<evidence type="ECO:0000256" key="3">
    <source>
        <dbReference type="ARBA" id="ARBA00022723"/>
    </source>
</evidence>
<keyword evidence="4 6" id="KW-0862">Zinc</keyword>
<dbReference type="PANTHER" id="PTHR43161">
    <property type="entry name" value="SORBITOL DEHYDROGENASE"/>
    <property type="match status" value="1"/>
</dbReference>
<dbReference type="Proteomes" id="UP001185927">
    <property type="component" value="Unassembled WGS sequence"/>
</dbReference>
<dbReference type="Pfam" id="PF00107">
    <property type="entry name" value="ADH_zinc_N"/>
    <property type="match status" value="1"/>
</dbReference>
<dbReference type="SUPFAM" id="SSF50129">
    <property type="entry name" value="GroES-like"/>
    <property type="match status" value="1"/>
</dbReference>
<keyword evidence="3 6" id="KW-0479">Metal-binding</keyword>
<reference evidence="8 9" key="1">
    <citation type="submission" date="2023-10" db="EMBL/GenBank/DDBJ databases">
        <title>Development of a sustainable strategy for remediation of hydrocarbon-contaminated territories based on the waste exchange concept.</title>
        <authorList>
            <person name="Krivoruchko A."/>
        </authorList>
    </citation>
    <scope>NUCLEOTIDE SEQUENCE [LARGE SCALE GENOMIC DNA]</scope>
    <source>
        <strain evidence="8 9">IEGM 1203</strain>
    </source>
</reference>
<protein>
    <submittedName>
        <fullName evidence="8">2,3-butanediol dehydrogenase</fullName>
    </submittedName>
</protein>
<dbReference type="Pfam" id="PF08240">
    <property type="entry name" value="ADH_N"/>
    <property type="match status" value="1"/>
</dbReference>
<comment type="similarity">
    <text evidence="2 6">Belongs to the zinc-containing alcohol dehydrogenase family.</text>
</comment>
<dbReference type="InterPro" id="IPR036291">
    <property type="entry name" value="NAD(P)-bd_dom_sf"/>
</dbReference>
<accession>A0ABU4BTQ1</accession>
<dbReference type="Gene3D" id="3.40.50.720">
    <property type="entry name" value="NAD(P)-binding Rossmann-like Domain"/>
    <property type="match status" value="1"/>
</dbReference>
<dbReference type="RefSeq" id="WP_317541848.1">
    <property type="nucleotide sequence ID" value="NZ_JAWLKB010000005.1"/>
</dbReference>